<keyword evidence="1" id="KW-0732">Signal</keyword>
<feature type="signal peptide" evidence="1">
    <location>
        <begin position="1"/>
        <end position="25"/>
    </location>
</feature>
<proteinExistence type="predicted"/>
<comment type="caution">
    <text evidence="2">The sequence shown here is derived from an EMBL/GenBank/DDBJ whole genome shotgun (WGS) entry which is preliminary data.</text>
</comment>
<feature type="chain" id="PRO_5009576495" evidence="1">
    <location>
        <begin position="26"/>
        <end position="139"/>
    </location>
</feature>
<accession>A0A1G1KRB3</accession>
<dbReference type="EMBL" id="MHFR01000064">
    <property type="protein sequence ID" value="OGW95365.1"/>
    <property type="molecule type" value="Genomic_DNA"/>
</dbReference>
<evidence type="ECO:0000256" key="1">
    <source>
        <dbReference type="SAM" id="SignalP"/>
    </source>
</evidence>
<protein>
    <submittedName>
        <fullName evidence="2">Uncharacterized protein</fullName>
    </submittedName>
</protein>
<dbReference type="AlphaFoldDB" id="A0A1G1KRB3"/>
<reference evidence="2 3" key="1">
    <citation type="journal article" date="2016" name="Nat. Commun.">
        <title>Thousands of microbial genomes shed light on interconnected biogeochemical processes in an aquifer system.</title>
        <authorList>
            <person name="Anantharaman K."/>
            <person name="Brown C.T."/>
            <person name="Hug L.A."/>
            <person name="Sharon I."/>
            <person name="Castelle C.J."/>
            <person name="Probst A.J."/>
            <person name="Thomas B.C."/>
            <person name="Singh A."/>
            <person name="Wilkins M.J."/>
            <person name="Karaoz U."/>
            <person name="Brodie E.L."/>
            <person name="Williams K.H."/>
            <person name="Hubbard S.S."/>
            <person name="Banfield J.F."/>
        </authorList>
    </citation>
    <scope>NUCLEOTIDE SEQUENCE [LARGE SCALE GENOMIC DNA]</scope>
</reference>
<sequence>MKFWMQLKSIGKAKTLLLLPCNAGACNGDYFNSDSSKGKVWNGLWREADLAFRDLRNKGEIAFAAVDSSTLETEPRGSKGAIVFETEMDRVRNSTGEDWGAPSWRWFRPTVTGRCEYLEILFKDNYYFSAATIIIPAVN</sequence>
<dbReference type="Proteomes" id="UP000178187">
    <property type="component" value="Unassembled WGS sequence"/>
</dbReference>
<name>A0A1G1KRB3_9BACT</name>
<evidence type="ECO:0000313" key="3">
    <source>
        <dbReference type="Proteomes" id="UP000178187"/>
    </source>
</evidence>
<gene>
    <name evidence="2" type="ORF">A3G33_06145</name>
</gene>
<organism evidence="2 3">
    <name type="scientific">Candidatus Danuiimicrobium aquiferis</name>
    <dbReference type="NCBI Taxonomy" id="1801832"/>
    <lineage>
        <taxon>Bacteria</taxon>
        <taxon>Pseudomonadati</taxon>
        <taxon>Candidatus Omnitrophota</taxon>
        <taxon>Candidatus Danuiimicrobium</taxon>
    </lineage>
</organism>
<evidence type="ECO:0000313" key="2">
    <source>
        <dbReference type="EMBL" id="OGW95365.1"/>
    </source>
</evidence>